<dbReference type="AlphaFoldDB" id="A0A835HIS2"/>
<feature type="compositionally biased region" description="Basic residues" evidence="1">
    <location>
        <begin position="164"/>
        <end position="185"/>
    </location>
</feature>
<keyword evidence="3" id="KW-1185">Reference proteome</keyword>
<name>A0A835HIS2_9MAGN</name>
<feature type="region of interest" description="Disordered" evidence="1">
    <location>
        <begin position="159"/>
        <end position="213"/>
    </location>
</feature>
<dbReference type="Proteomes" id="UP000631114">
    <property type="component" value="Unassembled WGS sequence"/>
</dbReference>
<organism evidence="2 3">
    <name type="scientific">Coptis chinensis</name>
    <dbReference type="NCBI Taxonomy" id="261450"/>
    <lineage>
        <taxon>Eukaryota</taxon>
        <taxon>Viridiplantae</taxon>
        <taxon>Streptophyta</taxon>
        <taxon>Embryophyta</taxon>
        <taxon>Tracheophyta</taxon>
        <taxon>Spermatophyta</taxon>
        <taxon>Magnoliopsida</taxon>
        <taxon>Ranunculales</taxon>
        <taxon>Ranunculaceae</taxon>
        <taxon>Coptidoideae</taxon>
        <taxon>Coptis</taxon>
    </lineage>
</organism>
<accession>A0A835HIS2</accession>
<proteinExistence type="predicted"/>
<gene>
    <name evidence="2" type="ORF">IFM89_033679</name>
</gene>
<evidence type="ECO:0000256" key="1">
    <source>
        <dbReference type="SAM" id="MobiDB-lite"/>
    </source>
</evidence>
<evidence type="ECO:0000313" key="2">
    <source>
        <dbReference type="EMBL" id="KAF9599072.1"/>
    </source>
</evidence>
<protein>
    <submittedName>
        <fullName evidence="2">Uncharacterized protein</fullName>
    </submittedName>
</protein>
<dbReference type="OrthoDB" id="2016966at2759"/>
<dbReference type="PANTHER" id="PTHR34952:SF2">
    <property type="entry name" value="OS05G0113500 PROTEIN"/>
    <property type="match status" value="1"/>
</dbReference>
<dbReference type="PANTHER" id="PTHR34952">
    <property type="entry name" value="OS05G0113500 PROTEIN"/>
    <property type="match status" value="1"/>
</dbReference>
<reference evidence="2 3" key="1">
    <citation type="submission" date="2020-10" db="EMBL/GenBank/DDBJ databases">
        <title>The Coptis chinensis genome and diversification of protoberbering-type alkaloids.</title>
        <authorList>
            <person name="Wang B."/>
            <person name="Shu S."/>
            <person name="Song C."/>
            <person name="Liu Y."/>
        </authorList>
    </citation>
    <scope>NUCLEOTIDE SEQUENCE [LARGE SCALE GENOMIC DNA]</scope>
    <source>
        <strain evidence="2">HL-2020</strain>
        <tissue evidence="2">Leaf</tissue>
    </source>
</reference>
<dbReference type="EMBL" id="JADFTS010000007">
    <property type="protein sequence ID" value="KAF9599072.1"/>
    <property type="molecule type" value="Genomic_DNA"/>
</dbReference>
<comment type="caution">
    <text evidence="2">The sequence shown here is derived from an EMBL/GenBank/DDBJ whole genome shotgun (WGS) entry which is preliminary data.</text>
</comment>
<sequence>MDDLKHSCESRKLGCNRLDANATVDDSVMFKLGNALSGILHVQDVHLGCISLSVESKLPEGFNIQHSKRLNVTTTQEKSNYYGPSSCSEEKASNLVSLDEKDEVPDTESENLSAECPISLPTFTKPVSAMKGSREKVGIPLKKLSVTWAPDVYDPPCNSISHMVKSHSSQRSRNKKDSKHRHKGKSSQGSNSSKRYKKHAGKTDYRLKSSPTSVRLSYPSSARLLYGDYNQTKFGSSFLRTSLAEVHVTVAEAT</sequence>
<evidence type="ECO:0000313" key="3">
    <source>
        <dbReference type="Proteomes" id="UP000631114"/>
    </source>
</evidence>